<dbReference type="Proteomes" id="UP000008744">
    <property type="component" value="Unassembled WGS sequence"/>
</dbReference>
<accession>B4H2N4</accession>
<evidence type="ECO:0000313" key="2">
    <source>
        <dbReference type="Proteomes" id="UP000008744"/>
    </source>
</evidence>
<keyword evidence="2" id="KW-1185">Reference proteome</keyword>
<dbReference type="Pfam" id="PF06382">
    <property type="entry name" value="Protamine_like"/>
    <property type="match status" value="1"/>
</dbReference>
<dbReference type="InterPro" id="IPR024460">
    <property type="entry name" value="Protamine-like"/>
</dbReference>
<dbReference type="GO" id="GO:0035092">
    <property type="term" value="P:sperm DNA condensation"/>
    <property type="evidence" value="ECO:0007669"/>
    <property type="project" value="InterPro"/>
</dbReference>
<dbReference type="PhylomeDB" id="B4H2N4"/>
<dbReference type="HOGENOM" id="CLU_2252802_0_0_1"/>
<name>B4H2N4_DROPE</name>
<protein>
    <submittedName>
        <fullName evidence="1">GL26871</fullName>
    </submittedName>
</protein>
<dbReference type="EMBL" id="CH479204">
    <property type="protein sequence ID" value="EDW30601.1"/>
    <property type="molecule type" value="Genomic_DNA"/>
</dbReference>
<organism evidence="2">
    <name type="scientific">Drosophila persimilis</name>
    <name type="common">Fruit fly</name>
    <dbReference type="NCBI Taxonomy" id="7234"/>
    <lineage>
        <taxon>Eukaryota</taxon>
        <taxon>Metazoa</taxon>
        <taxon>Ecdysozoa</taxon>
        <taxon>Arthropoda</taxon>
        <taxon>Hexapoda</taxon>
        <taxon>Insecta</taxon>
        <taxon>Pterygota</taxon>
        <taxon>Neoptera</taxon>
        <taxon>Endopterygota</taxon>
        <taxon>Diptera</taxon>
        <taxon>Brachycera</taxon>
        <taxon>Muscomorpha</taxon>
        <taxon>Ephydroidea</taxon>
        <taxon>Drosophilidae</taxon>
        <taxon>Drosophila</taxon>
        <taxon>Sophophora</taxon>
    </lineage>
</organism>
<gene>
    <name evidence="1" type="primary">Dper\GL26871</name>
    <name evidence="1" type="ORF">Dper_GL26871</name>
</gene>
<dbReference type="GO" id="GO:0005634">
    <property type="term" value="C:nucleus"/>
    <property type="evidence" value="ECO:0007669"/>
    <property type="project" value="UniProtKB-ARBA"/>
</dbReference>
<evidence type="ECO:0000313" key="1">
    <source>
        <dbReference type="EMBL" id="EDW30601.1"/>
    </source>
</evidence>
<sequence length="104" mass="11830">MGNFLSKPKGETRATKNIGFRQFLRAYKRKHSQMSPGQCMVEAARAWGKLSPAQKMSFVRSVSVDWSDRQNRHSHRNPYRPAHIRVPAAWLGPGVASTRIPKMP</sequence>
<reference evidence="1 2" key="1">
    <citation type="journal article" date="2007" name="Nature">
        <title>Evolution of genes and genomes on the Drosophila phylogeny.</title>
        <authorList>
            <consortium name="Drosophila 12 Genomes Consortium"/>
            <person name="Clark A.G."/>
            <person name="Eisen M.B."/>
            <person name="Smith D.R."/>
            <person name="Bergman C.M."/>
            <person name="Oliver B."/>
            <person name="Markow T.A."/>
            <person name="Kaufman T.C."/>
            <person name="Kellis M."/>
            <person name="Gelbart W."/>
            <person name="Iyer V.N."/>
            <person name="Pollard D.A."/>
            <person name="Sackton T.B."/>
            <person name="Larracuente A.M."/>
            <person name="Singh N.D."/>
            <person name="Abad J.P."/>
            <person name="Abt D.N."/>
            <person name="Adryan B."/>
            <person name="Aguade M."/>
            <person name="Akashi H."/>
            <person name="Anderson W.W."/>
            <person name="Aquadro C.F."/>
            <person name="Ardell D.H."/>
            <person name="Arguello R."/>
            <person name="Artieri C.G."/>
            <person name="Barbash D.A."/>
            <person name="Barker D."/>
            <person name="Barsanti P."/>
            <person name="Batterham P."/>
            <person name="Batzoglou S."/>
            <person name="Begun D."/>
            <person name="Bhutkar A."/>
            <person name="Blanco E."/>
            <person name="Bosak S.A."/>
            <person name="Bradley R.K."/>
            <person name="Brand A.D."/>
            <person name="Brent M.R."/>
            <person name="Brooks A.N."/>
            <person name="Brown R.H."/>
            <person name="Butlin R.K."/>
            <person name="Caggese C."/>
            <person name="Calvi B.R."/>
            <person name="Bernardo de Carvalho A."/>
            <person name="Caspi A."/>
            <person name="Castrezana S."/>
            <person name="Celniker S.E."/>
            <person name="Chang J.L."/>
            <person name="Chapple C."/>
            <person name="Chatterji S."/>
            <person name="Chinwalla A."/>
            <person name="Civetta A."/>
            <person name="Clifton S.W."/>
            <person name="Comeron J.M."/>
            <person name="Costello J.C."/>
            <person name="Coyne J.A."/>
            <person name="Daub J."/>
            <person name="David R.G."/>
            <person name="Delcher A.L."/>
            <person name="Delehaunty K."/>
            <person name="Do C.B."/>
            <person name="Ebling H."/>
            <person name="Edwards K."/>
            <person name="Eickbush T."/>
            <person name="Evans J.D."/>
            <person name="Filipski A."/>
            <person name="Findeiss S."/>
            <person name="Freyhult E."/>
            <person name="Fulton L."/>
            <person name="Fulton R."/>
            <person name="Garcia A.C."/>
            <person name="Gardiner A."/>
            <person name="Garfield D.A."/>
            <person name="Garvin B.E."/>
            <person name="Gibson G."/>
            <person name="Gilbert D."/>
            <person name="Gnerre S."/>
            <person name="Godfrey J."/>
            <person name="Good R."/>
            <person name="Gotea V."/>
            <person name="Gravely B."/>
            <person name="Greenberg A.J."/>
            <person name="Griffiths-Jones S."/>
            <person name="Gross S."/>
            <person name="Guigo R."/>
            <person name="Gustafson E.A."/>
            <person name="Haerty W."/>
            <person name="Hahn M.W."/>
            <person name="Halligan D.L."/>
            <person name="Halpern A.L."/>
            <person name="Halter G.M."/>
            <person name="Han M.V."/>
            <person name="Heger A."/>
            <person name="Hillier L."/>
            <person name="Hinrichs A.S."/>
            <person name="Holmes I."/>
            <person name="Hoskins R.A."/>
            <person name="Hubisz M.J."/>
            <person name="Hultmark D."/>
            <person name="Huntley M.A."/>
            <person name="Jaffe D.B."/>
            <person name="Jagadeeshan S."/>
            <person name="Jeck W.R."/>
            <person name="Johnson J."/>
            <person name="Jones C.D."/>
            <person name="Jordan W.C."/>
            <person name="Karpen G.H."/>
            <person name="Kataoka E."/>
            <person name="Keightley P.D."/>
            <person name="Kheradpour P."/>
            <person name="Kirkness E.F."/>
            <person name="Koerich L.B."/>
            <person name="Kristiansen K."/>
            <person name="Kudrna D."/>
            <person name="Kulathinal R.J."/>
            <person name="Kumar S."/>
            <person name="Kwok R."/>
            <person name="Lander E."/>
            <person name="Langley C.H."/>
            <person name="Lapoint R."/>
            <person name="Lazzaro B.P."/>
            <person name="Lee S.J."/>
            <person name="Levesque L."/>
            <person name="Li R."/>
            <person name="Lin C.F."/>
            <person name="Lin M.F."/>
            <person name="Lindblad-Toh K."/>
            <person name="Llopart A."/>
            <person name="Long M."/>
            <person name="Low L."/>
            <person name="Lozovsky E."/>
            <person name="Lu J."/>
            <person name="Luo M."/>
            <person name="Machado C.A."/>
            <person name="Makalowski W."/>
            <person name="Marzo M."/>
            <person name="Matsuda M."/>
            <person name="Matzkin L."/>
            <person name="McAllister B."/>
            <person name="McBride C.S."/>
            <person name="McKernan B."/>
            <person name="McKernan K."/>
            <person name="Mendez-Lago M."/>
            <person name="Minx P."/>
            <person name="Mollenhauer M.U."/>
            <person name="Montooth K."/>
            <person name="Mount S.M."/>
            <person name="Mu X."/>
            <person name="Myers E."/>
            <person name="Negre B."/>
            <person name="Newfeld S."/>
            <person name="Nielsen R."/>
            <person name="Noor M.A."/>
            <person name="O'Grady P."/>
            <person name="Pachter L."/>
            <person name="Papaceit M."/>
            <person name="Parisi M.J."/>
            <person name="Parisi M."/>
            <person name="Parts L."/>
            <person name="Pedersen J.S."/>
            <person name="Pesole G."/>
            <person name="Phillippy A.M."/>
            <person name="Ponting C.P."/>
            <person name="Pop M."/>
            <person name="Porcelli D."/>
            <person name="Powell J.R."/>
            <person name="Prohaska S."/>
            <person name="Pruitt K."/>
            <person name="Puig M."/>
            <person name="Quesneville H."/>
            <person name="Ram K.R."/>
            <person name="Rand D."/>
            <person name="Rasmussen M.D."/>
            <person name="Reed L.K."/>
            <person name="Reenan R."/>
            <person name="Reily A."/>
            <person name="Remington K.A."/>
            <person name="Rieger T.T."/>
            <person name="Ritchie M.G."/>
            <person name="Robin C."/>
            <person name="Rogers Y.H."/>
            <person name="Rohde C."/>
            <person name="Rozas J."/>
            <person name="Rubenfield M.J."/>
            <person name="Ruiz A."/>
            <person name="Russo S."/>
            <person name="Salzberg S.L."/>
            <person name="Sanchez-Gracia A."/>
            <person name="Saranga D.J."/>
            <person name="Sato H."/>
            <person name="Schaeffer S.W."/>
            <person name="Schatz M.C."/>
            <person name="Schlenke T."/>
            <person name="Schwartz R."/>
            <person name="Segarra C."/>
            <person name="Singh R.S."/>
            <person name="Sirot L."/>
            <person name="Sirota M."/>
            <person name="Sisneros N.B."/>
            <person name="Smith C.D."/>
            <person name="Smith T.F."/>
            <person name="Spieth J."/>
            <person name="Stage D.E."/>
            <person name="Stark A."/>
            <person name="Stephan W."/>
            <person name="Strausberg R.L."/>
            <person name="Strempel S."/>
            <person name="Sturgill D."/>
            <person name="Sutton G."/>
            <person name="Sutton G.G."/>
            <person name="Tao W."/>
            <person name="Teichmann S."/>
            <person name="Tobari Y.N."/>
            <person name="Tomimura Y."/>
            <person name="Tsolas J.M."/>
            <person name="Valente V.L."/>
            <person name="Venter E."/>
            <person name="Venter J.C."/>
            <person name="Vicario S."/>
            <person name="Vieira F.G."/>
            <person name="Vilella A.J."/>
            <person name="Villasante A."/>
            <person name="Walenz B."/>
            <person name="Wang J."/>
            <person name="Wasserman M."/>
            <person name="Watts T."/>
            <person name="Wilson D."/>
            <person name="Wilson R.K."/>
            <person name="Wing R.A."/>
            <person name="Wolfner M.F."/>
            <person name="Wong A."/>
            <person name="Wong G.K."/>
            <person name="Wu C.I."/>
            <person name="Wu G."/>
            <person name="Yamamoto D."/>
            <person name="Yang H.P."/>
            <person name="Yang S.P."/>
            <person name="Yorke J.A."/>
            <person name="Yoshida K."/>
            <person name="Zdobnov E."/>
            <person name="Zhang P."/>
            <person name="Zhang Y."/>
            <person name="Zimin A.V."/>
            <person name="Baldwin J."/>
            <person name="Abdouelleil A."/>
            <person name="Abdulkadir J."/>
            <person name="Abebe A."/>
            <person name="Abera B."/>
            <person name="Abreu J."/>
            <person name="Acer S.C."/>
            <person name="Aftuck L."/>
            <person name="Alexander A."/>
            <person name="An P."/>
            <person name="Anderson E."/>
            <person name="Anderson S."/>
            <person name="Arachi H."/>
            <person name="Azer M."/>
            <person name="Bachantsang P."/>
            <person name="Barry A."/>
            <person name="Bayul T."/>
            <person name="Berlin A."/>
            <person name="Bessette D."/>
            <person name="Bloom T."/>
            <person name="Blye J."/>
            <person name="Boguslavskiy L."/>
            <person name="Bonnet C."/>
            <person name="Boukhgalter B."/>
            <person name="Bourzgui I."/>
            <person name="Brown A."/>
            <person name="Cahill P."/>
            <person name="Channer S."/>
            <person name="Cheshatsang Y."/>
            <person name="Chuda L."/>
            <person name="Citroen M."/>
            <person name="Collymore A."/>
            <person name="Cooke P."/>
            <person name="Costello M."/>
            <person name="D'Aco K."/>
            <person name="Daza R."/>
            <person name="De Haan G."/>
            <person name="DeGray S."/>
            <person name="DeMaso C."/>
            <person name="Dhargay N."/>
            <person name="Dooley K."/>
            <person name="Dooley E."/>
            <person name="Doricent M."/>
            <person name="Dorje P."/>
            <person name="Dorjee K."/>
            <person name="Dupes A."/>
            <person name="Elong R."/>
            <person name="Falk J."/>
            <person name="Farina A."/>
            <person name="Faro S."/>
            <person name="Ferguson D."/>
            <person name="Fisher S."/>
            <person name="Foley C.D."/>
            <person name="Franke A."/>
            <person name="Friedrich D."/>
            <person name="Gadbois L."/>
            <person name="Gearin G."/>
            <person name="Gearin C.R."/>
            <person name="Giannoukos G."/>
            <person name="Goode T."/>
            <person name="Graham J."/>
            <person name="Grandbois E."/>
            <person name="Grewal S."/>
            <person name="Gyaltsen K."/>
            <person name="Hafez N."/>
            <person name="Hagos B."/>
            <person name="Hall J."/>
            <person name="Henson C."/>
            <person name="Hollinger A."/>
            <person name="Honan T."/>
            <person name="Huard M.D."/>
            <person name="Hughes L."/>
            <person name="Hurhula B."/>
            <person name="Husby M.E."/>
            <person name="Kamat A."/>
            <person name="Kanga B."/>
            <person name="Kashin S."/>
            <person name="Khazanovich D."/>
            <person name="Kisner P."/>
            <person name="Lance K."/>
            <person name="Lara M."/>
            <person name="Lee W."/>
            <person name="Lennon N."/>
            <person name="Letendre F."/>
            <person name="LeVine R."/>
            <person name="Lipovsky A."/>
            <person name="Liu X."/>
            <person name="Liu J."/>
            <person name="Liu S."/>
            <person name="Lokyitsang T."/>
            <person name="Lokyitsang Y."/>
            <person name="Lubonja R."/>
            <person name="Lui A."/>
            <person name="MacDonald P."/>
            <person name="Magnisalis V."/>
            <person name="Maru K."/>
            <person name="Matthews C."/>
            <person name="McCusker W."/>
            <person name="McDonough S."/>
            <person name="Mehta T."/>
            <person name="Meldrim J."/>
            <person name="Meneus L."/>
            <person name="Mihai O."/>
            <person name="Mihalev A."/>
            <person name="Mihova T."/>
            <person name="Mittelman R."/>
            <person name="Mlenga V."/>
            <person name="Montmayeur A."/>
            <person name="Mulrain L."/>
            <person name="Navidi A."/>
            <person name="Naylor J."/>
            <person name="Negash T."/>
            <person name="Nguyen T."/>
            <person name="Nguyen N."/>
            <person name="Nicol R."/>
            <person name="Norbu C."/>
            <person name="Norbu N."/>
            <person name="Novod N."/>
            <person name="O'Neill B."/>
            <person name="Osman S."/>
            <person name="Markiewicz E."/>
            <person name="Oyono O.L."/>
            <person name="Patti C."/>
            <person name="Phunkhang P."/>
            <person name="Pierre F."/>
            <person name="Priest M."/>
            <person name="Raghuraman S."/>
            <person name="Rege F."/>
            <person name="Reyes R."/>
            <person name="Rise C."/>
            <person name="Rogov P."/>
            <person name="Ross K."/>
            <person name="Ryan E."/>
            <person name="Settipalli S."/>
            <person name="Shea T."/>
            <person name="Sherpa N."/>
            <person name="Shi L."/>
            <person name="Shih D."/>
            <person name="Sparrow T."/>
            <person name="Spaulding J."/>
            <person name="Stalker J."/>
            <person name="Stange-Thomann N."/>
            <person name="Stavropoulos S."/>
            <person name="Stone C."/>
            <person name="Strader C."/>
            <person name="Tesfaye S."/>
            <person name="Thomson T."/>
            <person name="Thoulutsang Y."/>
            <person name="Thoulutsang D."/>
            <person name="Topham K."/>
            <person name="Topping I."/>
            <person name="Tsamla T."/>
            <person name="Vassiliev H."/>
            <person name="Vo A."/>
            <person name="Wangchuk T."/>
            <person name="Wangdi T."/>
            <person name="Weiand M."/>
            <person name="Wilkinson J."/>
            <person name="Wilson A."/>
            <person name="Yadav S."/>
            <person name="Young G."/>
            <person name="Yu Q."/>
            <person name="Zembek L."/>
            <person name="Zhong D."/>
            <person name="Zimmer A."/>
            <person name="Zwirko Z."/>
            <person name="Jaffe D.B."/>
            <person name="Alvarez P."/>
            <person name="Brockman W."/>
            <person name="Butler J."/>
            <person name="Chin C."/>
            <person name="Gnerre S."/>
            <person name="Grabherr M."/>
            <person name="Kleber M."/>
            <person name="Mauceli E."/>
            <person name="MacCallum I."/>
        </authorList>
    </citation>
    <scope>NUCLEOTIDE SEQUENCE [LARGE SCALE GENOMIC DNA]</scope>
    <source>
        <strain evidence="2">MSH-3 / Tucson 14011-0111.49</strain>
    </source>
</reference>
<dbReference type="InterPro" id="IPR036910">
    <property type="entry name" value="HMG_box_dom_sf"/>
</dbReference>
<proteinExistence type="predicted"/>
<dbReference type="CDD" id="cd00084">
    <property type="entry name" value="HMG-box_SF"/>
    <property type="match status" value="1"/>
</dbReference>
<dbReference type="AlphaFoldDB" id="B4H2N4"/>
<dbReference type="SUPFAM" id="SSF47095">
    <property type="entry name" value="HMG-box"/>
    <property type="match status" value="1"/>
</dbReference>